<gene>
    <name evidence="3" type="ORF">ADL15_49230</name>
</gene>
<evidence type="ECO:0000259" key="2">
    <source>
        <dbReference type="Pfam" id="PF16976"/>
    </source>
</evidence>
<feature type="domain" description="Flp pilus assembly protein RcpC/CpaB" evidence="2">
    <location>
        <begin position="121"/>
        <end position="263"/>
    </location>
</feature>
<comment type="caution">
    <text evidence="3">The sequence shown here is derived from an EMBL/GenBank/DDBJ whole genome shotgun (WGS) entry which is preliminary data.</text>
</comment>
<dbReference type="OrthoDB" id="5182178at2"/>
<reference evidence="3 4" key="1">
    <citation type="submission" date="2015-10" db="EMBL/GenBank/DDBJ databases">
        <authorList>
            <person name="Gilbert D.G."/>
        </authorList>
    </citation>
    <scope>NUCLEOTIDE SEQUENCE [LARGE SCALE GENOMIC DNA]</scope>
    <source>
        <strain evidence="3 4">NRRL B-16712</strain>
    </source>
</reference>
<evidence type="ECO:0000313" key="4">
    <source>
        <dbReference type="Proteomes" id="UP000053244"/>
    </source>
</evidence>
<dbReference type="EMBL" id="LLZH01000344">
    <property type="protein sequence ID" value="KUL22107.1"/>
    <property type="molecule type" value="Genomic_DNA"/>
</dbReference>
<accession>A0A117MKB2</accession>
<keyword evidence="4" id="KW-1185">Reference proteome</keyword>
<evidence type="ECO:0000313" key="3">
    <source>
        <dbReference type="EMBL" id="KUL22107.1"/>
    </source>
</evidence>
<feature type="region of interest" description="Disordered" evidence="1">
    <location>
        <begin position="187"/>
        <end position="216"/>
    </location>
</feature>
<dbReference type="AlphaFoldDB" id="A0A117MKB2"/>
<evidence type="ECO:0000256" key="1">
    <source>
        <dbReference type="SAM" id="MobiDB-lite"/>
    </source>
</evidence>
<name>A0A117MKB2_9ACTN</name>
<protein>
    <recommendedName>
        <fullName evidence="2">Flp pilus assembly protein RcpC/CpaB domain-containing protein</fullName>
    </recommendedName>
</protein>
<dbReference type="RefSeq" id="WP_067707934.1">
    <property type="nucleotide sequence ID" value="NZ_LLZH01000344.1"/>
</dbReference>
<dbReference type="InterPro" id="IPR031571">
    <property type="entry name" value="RcpC_dom"/>
</dbReference>
<sequence>MRRRVLILVAALLLAGISGLAVLSYARSADRRALSGKEGTWVLVAKQRIPVNTSGAEIRSRGLTERLLVPSVTVPTGALSTWDGALDRLRLAADLQPKQLLMKTLFQPAPPAPSHTERIPVPRKSLAVSVLLNVAPQVAGNITPGDLVAVYYTYDVKVTTTAGQSETIPMTQLLLAKARVITIGESLPLPPTTPPPSGTGWVTPTPDPSNSSGAAAGNVNQAMASNAPTVAGILRYVVTLAVNDKDSLRLVHAVQSGKLYLALLGPNATSSAYPAVDTSWVVK</sequence>
<feature type="compositionally biased region" description="Pro residues" evidence="1">
    <location>
        <begin position="188"/>
        <end position="197"/>
    </location>
</feature>
<organism evidence="3 4">
    <name type="scientific">Actinoplanes awajinensis subsp. mycoplanecinus</name>
    <dbReference type="NCBI Taxonomy" id="135947"/>
    <lineage>
        <taxon>Bacteria</taxon>
        <taxon>Bacillati</taxon>
        <taxon>Actinomycetota</taxon>
        <taxon>Actinomycetes</taxon>
        <taxon>Micromonosporales</taxon>
        <taxon>Micromonosporaceae</taxon>
        <taxon>Actinoplanes</taxon>
    </lineage>
</organism>
<proteinExistence type="predicted"/>
<dbReference type="Pfam" id="PF16976">
    <property type="entry name" value="RcpC"/>
    <property type="match status" value="1"/>
</dbReference>
<dbReference type="Proteomes" id="UP000053244">
    <property type="component" value="Unassembled WGS sequence"/>
</dbReference>